<dbReference type="Proteomes" id="UP001172386">
    <property type="component" value="Unassembled WGS sequence"/>
</dbReference>
<accession>A0ACC3AAN2</accession>
<evidence type="ECO:0000313" key="2">
    <source>
        <dbReference type="Proteomes" id="UP001172386"/>
    </source>
</evidence>
<sequence length="558" mass="63440">MPEPFAIVAGVVGVIAATNTIAKELVTFIDNIKQVPETVLWISSDAQAVSSVLQSLLTALKNDAICLQLARRNSYRKTFASLKEHVQQCQLNLELIKKTIKSFVKSTQASNSRRSRMTAMGVFNRKSDDMKRELQSIKESLSMALALITYLSTKAEYTSLRKQILQLHERILNSKSDAYENQSDLSSVLSEQESSLRDFISDAASSIGLNFPADEPQSEDNFFDSGLNNTEHRNALRGGAHDTVGRDLTGGKLEEAALPLRSREVQSNDRLQSANNELRYHLLQFETMEQSFQEEPENISTRIECLENENARLAEELRFRQDHGASQQAENSRLASLNADLIVKSDEVEGINTKLRRDLQELEQVIDSLRQDVYKQTKDHEAKVEAPKQQWETRHVSIDNETTSTQEADVETQGQSKKCETCDDLKQQAKLWQQTAHEQAEMYRRDRQRFQKQIDDLMKAHKAQWMPFSKERQLEREIAAANKAISEQVTIQVKHLASMEQTRIRESAELVALRKACDEMTQELADLRGQAFLQRRTVTTFEAMSETSHSEGNDSELL</sequence>
<gene>
    <name evidence="1" type="ORF">H2198_003829</name>
</gene>
<reference evidence="1" key="1">
    <citation type="submission" date="2022-10" db="EMBL/GenBank/DDBJ databases">
        <title>Culturing micro-colonial fungi from biological soil crusts in the Mojave desert and describing Neophaeococcomyces mojavensis, and introducing the new genera and species Taxawa tesnikishii.</title>
        <authorList>
            <person name="Kurbessoian T."/>
            <person name="Stajich J.E."/>
        </authorList>
    </citation>
    <scope>NUCLEOTIDE SEQUENCE</scope>
    <source>
        <strain evidence="1">JES_112</strain>
    </source>
</reference>
<dbReference type="EMBL" id="JAPDRQ010000053">
    <property type="protein sequence ID" value="KAJ9658256.1"/>
    <property type="molecule type" value="Genomic_DNA"/>
</dbReference>
<keyword evidence="2" id="KW-1185">Reference proteome</keyword>
<evidence type="ECO:0000313" key="1">
    <source>
        <dbReference type="EMBL" id="KAJ9658256.1"/>
    </source>
</evidence>
<proteinExistence type="predicted"/>
<organism evidence="1 2">
    <name type="scientific">Neophaeococcomyces mojaviensis</name>
    <dbReference type="NCBI Taxonomy" id="3383035"/>
    <lineage>
        <taxon>Eukaryota</taxon>
        <taxon>Fungi</taxon>
        <taxon>Dikarya</taxon>
        <taxon>Ascomycota</taxon>
        <taxon>Pezizomycotina</taxon>
        <taxon>Eurotiomycetes</taxon>
        <taxon>Chaetothyriomycetidae</taxon>
        <taxon>Chaetothyriales</taxon>
        <taxon>Chaetothyriales incertae sedis</taxon>
        <taxon>Neophaeococcomyces</taxon>
    </lineage>
</organism>
<comment type="caution">
    <text evidence="1">The sequence shown here is derived from an EMBL/GenBank/DDBJ whole genome shotgun (WGS) entry which is preliminary data.</text>
</comment>
<protein>
    <submittedName>
        <fullName evidence="1">Uncharacterized protein</fullName>
    </submittedName>
</protein>
<name>A0ACC3AAN2_9EURO</name>